<sequence length="126" mass="14100">MTSIPRKKNYNQLFLECYTKEFPCVTCSINESNYTFCLCCACDINISSGVSMADHAGPLFRKMFRKSEGAKKHGCGRTKTVAKISEMADECQSYLADMLKTTPFSVATDGSSDESTLYPKRFTNQK</sequence>
<dbReference type="Proteomes" id="UP001159363">
    <property type="component" value="Chromosome 14"/>
</dbReference>
<gene>
    <name evidence="2" type="ORF">PR048_031966</name>
</gene>
<feature type="compositionally biased region" description="Polar residues" evidence="1">
    <location>
        <begin position="106"/>
        <end position="115"/>
    </location>
</feature>
<dbReference type="EMBL" id="JARBHB010000015">
    <property type="protein sequence ID" value="KAJ8868157.1"/>
    <property type="molecule type" value="Genomic_DNA"/>
</dbReference>
<organism evidence="2 3">
    <name type="scientific">Dryococelus australis</name>
    <dbReference type="NCBI Taxonomy" id="614101"/>
    <lineage>
        <taxon>Eukaryota</taxon>
        <taxon>Metazoa</taxon>
        <taxon>Ecdysozoa</taxon>
        <taxon>Arthropoda</taxon>
        <taxon>Hexapoda</taxon>
        <taxon>Insecta</taxon>
        <taxon>Pterygota</taxon>
        <taxon>Neoptera</taxon>
        <taxon>Polyneoptera</taxon>
        <taxon>Phasmatodea</taxon>
        <taxon>Verophasmatodea</taxon>
        <taxon>Anareolatae</taxon>
        <taxon>Phasmatidae</taxon>
        <taxon>Eurycanthinae</taxon>
        <taxon>Dryococelus</taxon>
    </lineage>
</organism>
<comment type="caution">
    <text evidence="2">The sequence shown here is derived from an EMBL/GenBank/DDBJ whole genome shotgun (WGS) entry which is preliminary data.</text>
</comment>
<evidence type="ECO:0000256" key="1">
    <source>
        <dbReference type="SAM" id="MobiDB-lite"/>
    </source>
</evidence>
<evidence type="ECO:0000313" key="3">
    <source>
        <dbReference type="Proteomes" id="UP001159363"/>
    </source>
</evidence>
<protein>
    <submittedName>
        <fullName evidence="2">Uncharacterized protein</fullName>
    </submittedName>
</protein>
<feature type="region of interest" description="Disordered" evidence="1">
    <location>
        <begin position="106"/>
        <end position="126"/>
    </location>
</feature>
<reference evidence="2 3" key="1">
    <citation type="submission" date="2023-02" db="EMBL/GenBank/DDBJ databases">
        <title>LHISI_Scaffold_Assembly.</title>
        <authorList>
            <person name="Stuart O.P."/>
            <person name="Cleave R."/>
            <person name="Magrath M.J.L."/>
            <person name="Mikheyev A.S."/>
        </authorList>
    </citation>
    <scope>NUCLEOTIDE SEQUENCE [LARGE SCALE GENOMIC DNA]</scope>
    <source>
        <strain evidence="2">Daus_M_001</strain>
        <tissue evidence="2">Leg muscle</tissue>
    </source>
</reference>
<proteinExistence type="predicted"/>
<evidence type="ECO:0000313" key="2">
    <source>
        <dbReference type="EMBL" id="KAJ8868157.1"/>
    </source>
</evidence>
<keyword evidence="3" id="KW-1185">Reference proteome</keyword>
<name>A0ABQ9G7R6_9NEOP</name>
<accession>A0ABQ9G7R6</accession>